<keyword evidence="3" id="KW-0597">Phosphoprotein</keyword>
<evidence type="ECO:0000256" key="2">
    <source>
        <dbReference type="ARBA" id="ARBA00012438"/>
    </source>
</evidence>
<dbReference type="PANTHER" id="PTHR43304">
    <property type="entry name" value="PHYTOCHROME-LIKE PROTEIN CPH1"/>
    <property type="match status" value="1"/>
</dbReference>
<dbReference type="InterPro" id="IPR036890">
    <property type="entry name" value="HATPase_C_sf"/>
</dbReference>
<keyword evidence="6" id="KW-0175">Coiled coil</keyword>
<dbReference type="AlphaFoldDB" id="A0A7V3E5Z2"/>
<dbReference type="InterPro" id="IPR003018">
    <property type="entry name" value="GAF"/>
</dbReference>
<evidence type="ECO:0000313" key="10">
    <source>
        <dbReference type="EMBL" id="HFI90455.1"/>
    </source>
</evidence>
<feature type="coiled-coil region" evidence="6">
    <location>
        <begin position="801"/>
        <end position="835"/>
    </location>
</feature>
<dbReference type="GO" id="GO:0016020">
    <property type="term" value="C:membrane"/>
    <property type="evidence" value="ECO:0007669"/>
    <property type="project" value="InterPro"/>
</dbReference>
<dbReference type="Pfam" id="PF13185">
    <property type="entry name" value="GAF_2"/>
    <property type="match status" value="1"/>
</dbReference>
<dbReference type="PROSITE" id="PS50112">
    <property type="entry name" value="PAS"/>
    <property type="match status" value="5"/>
</dbReference>
<dbReference type="Gene3D" id="1.20.5.1930">
    <property type="match status" value="1"/>
</dbReference>
<dbReference type="SUPFAM" id="SSF55874">
    <property type="entry name" value="ATPase domain of HSP90 chaperone/DNA topoisomerase II/histidine kinase"/>
    <property type="match status" value="1"/>
</dbReference>
<dbReference type="InterPro" id="IPR052162">
    <property type="entry name" value="Sensor_kinase/Photoreceptor"/>
</dbReference>
<keyword evidence="4" id="KW-0808">Transferase</keyword>
<dbReference type="SUPFAM" id="SSF55781">
    <property type="entry name" value="GAF domain-like"/>
    <property type="match status" value="1"/>
</dbReference>
<dbReference type="InterPro" id="IPR035965">
    <property type="entry name" value="PAS-like_dom_sf"/>
</dbReference>
<organism evidence="10">
    <name type="scientific">Ignavibacterium album</name>
    <dbReference type="NCBI Taxonomy" id="591197"/>
    <lineage>
        <taxon>Bacteria</taxon>
        <taxon>Pseudomonadati</taxon>
        <taxon>Ignavibacteriota</taxon>
        <taxon>Ignavibacteria</taxon>
        <taxon>Ignavibacteriales</taxon>
        <taxon>Ignavibacteriaceae</taxon>
        <taxon>Ignavibacterium</taxon>
    </lineage>
</organism>
<dbReference type="Pfam" id="PF13426">
    <property type="entry name" value="PAS_9"/>
    <property type="match status" value="2"/>
</dbReference>
<feature type="domain" description="PAC" evidence="9">
    <location>
        <begin position="635"/>
        <end position="685"/>
    </location>
</feature>
<dbReference type="GO" id="GO:0000155">
    <property type="term" value="F:phosphorelay sensor kinase activity"/>
    <property type="evidence" value="ECO:0007669"/>
    <property type="project" value="InterPro"/>
</dbReference>
<dbReference type="InterPro" id="IPR000014">
    <property type="entry name" value="PAS"/>
</dbReference>
<dbReference type="SMART" id="SM00086">
    <property type="entry name" value="PAC"/>
    <property type="match status" value="5"/>
</dbReference>
<dbReference type="SUPFAM" id="SSF55785">
    <property type="entry name" value="PYP-like sensor domain (PAS domain)"/>
    <property type="match status" value="5"/>
</dbReference>
<dbReference type="Gene3D" id="3.30.450.20">
    <property type="entry name" value="PAS domain"/>
    <property type="match status" value="5"/>
</dbReference>
<dbReference type="InterPro" id="IPR013655">
    <property type="entry name" value="PAS_fold_3"/>
</dbReference>
<dbReference type="EMBL" id="DSUJ01000008">
    <property type="protein sequence ID" value="HFI90455.1"/>
    <property type="molecule type" value="Genomic_DNA"/>
</dbReference>
<dbReference type="Pfam" id="PF07730">
    <property type="entry name" value="HisKA_3"/>
    <property type="match status" value="1"/>
</dbReference>
<gene>
    <name evidence="10" type="ORF">ENS31_02865</name>
</gene>
<dbReference type="InterPro" id="IPR029016">
    <property type="entry name" value="GAF-like_dom_sf"/>
</dbReference>
<dbReference type="PROSITE" id="PS50109">
    <property type="entry name" value="HIS_KIN"/>
    <property type="match status" value="1"/>
</dbReference>
<name>A0A7V3E5Z2_9BACT</name>
<evidence type="ECO:0000259" key="7">
    <source>
        <dbReference type="PROSITE" id="PS50109"/>
    </source>
</evidence>
<dbReference type="InterPro" id="IPR001610">
    <property type="entry name" value="PAC"/>
</dbReference>
<feature type="domain" description="PAC" evidence="9">
    <location>
        <begin position="82"/>
        <end position="134"/>
    </location>
</feature>
<dbReference type="Gene3D" id="3.30.565.10">
    <property type="entry name" value="Histidine kinase-like ATPase, C-terminal domain"/>
    <property type="match status" value="1"/>
</dbReference>
<dbReference type="SMART" id="SM00091">
    <property type="entry name" value="PAS"/>
    <property type="match status" value="5"/>
</dbReference>
<evidence type="ECO:0000259" key="8">
    <source>
        <dbReference type="PROSITE" id="PS50112"/>
    </source>
</evidence>
<evidence type="ECO:0000256" key="5">
    <source>
        <dbReference type="ARBA" id="ARBA00022777"/>
    </source>
</evidence>
<evidence type="ECO:0000256" key="4">
    <source>
        <dbReference type="ARBA" id="ARBA00022679"/>
    </source>
</evidence>
<evidence type="ECO:0000256" key="1">
    <source>
        <dbReference type="ARBA" id="ARBA00000085"/>
    </source>
</evidence>
<feature type="domain" description="Histidine kinase" evidence="7">
    <location>
        <begin position="843"/>
        <end position="1034"/>
    </location>
</feature>
<evidence type="ECO:0000259" key="9">
    <source>
        <dbReference type="PROSITE" id="PS50113"/>
    </source>
</evidence>
<dbReference type="InterPro" id="IPR000700">
    <property type="entry name" value="PAS-assoc_C"/>
</dbReference>
<protein>
    <recommendedName>
        <fullName evidence="2">histidine kinase</fullName>
        <ecNumber evidence="2">2.7.13.3</ecNumber>
    </recommendedName>
</protein>
<dbReference type="CDD" id="cd00130">
    <property type="entry name" value="PAS"/>
    <property type="match status" value="5"/>
</dbReference>
<dbReference type="PROSITE" id="PS50113">
    <property type="entry name" value="PAC"/>
    <property type="match status" value="4"/>
</dbReference>
<dbReference type="GO" id="GO:0046983">
    <property type="term" value="F:protein dimerization activity"/>
    <property type="evidence" value="ECO:0007669"/>
    <property type="project" value="InterPro"/>
</dbReference>
<feature type="domain" description="PAC" evidence="9">
    <location>
        <begin position="759"/>
        <end position="810"/>
    </location>
</feature>
<feature type="domain" description="PAC" evidence="9">
    <location>
        <begin position="507"/>
        <end position="561"/>
    </location>
</feature>
<reference evidence="10" key="1">
    <citation type="journal article" date="2020" name="mSystems">
        <title>Genome- and Community-Level Interaction Insights into Carbon Utilization and Element Cycling Functions of Hydrothermarchaeota in Hydrothermal Sediment.</title>
        <authorList>
            <person name="Zhou Z."/>
            <person name="Liu Y."/>
            <person name="Xu W."/>
            <person name="Pan J."/>
            <person name="Luo Z.H."/>
            <person name="Li M."/>
        </authorList>
    </citation>
    <scope>NUCLEOTIDE SEQUENCE [LARGE SCALE GENOMIC DNA]</scope>
    <source>
        <strain evidence="10">SpSt-479</strain>
    </source>
</reference>
<dbReference type="SMART" id="SM00387">
    <property type="entry name" value="HATPase_c"/>
    <property type="match status" value="1"/>
</dbReference>
<feature type="domain" description="PAS" evidence="8">
    <location>
        <begin position="686"/>
        <end position="756"/>
    </location>
</feature>
<dbReference type="Pfam" id="PF08447">
    <property type="entry name" value="PAS_3"/>
    <property type="match status" value="3"/>
</dbReference>
<feature type="domain" description="PAS" evidence="8">
    <location>
        <begin position="436"/>
        <end position="507"/>
    </location>
</feature>
<dbReference type="EC" id="2.7.13.3" evidence="2"/>
<dbReference type="CDD" id="cd16917">
    <property type="entry name" value="HATPase_UhpB-NarQ-NarX-like"/>
    <property type="match status" value="1"/>
</dbReference>
<feature type="domain" description="PAS" evidence="8">
    <location>
        <begin position="8"/>
        <end position="82"/>
    </location>
</feature>
<dbReference type="InterPro" id="IPR003594">
    <property type="entry name" value="HATPase_dom"/>
</dbReference>
<dbReference type="NCBIfam" id="TIGR00229">
    <property type="entry name" value="sensory_box"/>
    <property type="match status" value="5"/>
</dbReference>
<comment type="caution">
    <text evidence="10">The sequence shown here is derived from an EMBL/GenBank/DDBJ whole genome shotgun (WGS) entry which is preliminary data.</text>
</comment>
<accession>A0A7V3E5Z2</accession>
<comment type="catalytic activity">
    <reaction evidence="1">
        <text>ATP + protein L-histidine = ADP + protein N-phospho-L-histidine.</text>
        <dbReference type="EC" id="2.7.13.3"/>
    </reaction>
</comment>
<dbReference type="InterPro" id="IPR011712">
    <property type="entry name" value="Sig_transdc_His_kin_sub3_dim/P"/>
</dbReference>
<feature type="domain" description="PAS" evidence="8">
    <location>
        <begin position="135"/>
        <end position="206"/>
    </location>
</feature>
<sequence length="1038" mass="120246">MNNDLLSSDKIFEFLAENANDLIYIYRLSPEPKFEYVSPSATRITGYTPEEHYADPQLGFKLVHPDDLPLLQAILEKNIFSEPIVLRWKKKDGTTIWTEQINTPIKDENGHIIAIQGIARDITTRKLAEEKLIQSESLYKYLFEHNPLPMWIYDLETLKFLAVNNAALNKYGYSKEEFLSLTLFDIRPAEEIPALKKNIAESFEELQNSRPWKHKLKDGSIIYVEISSHSISYEGRNARLVLSNDITEQYLAEEKIKRLTRVYAVLSEVNQTIVRIHNKQELFRHICSIAVNIGKFKMTWIAEIDEDSLQIKPVASAGTVEDFLENININLSDPEKSNDPIGTAFRENRYVIINNFLHDESAKEWQPLAEKYNFKSSATFPLHLFGKTIATLNFYSDIQDFFDEDEIKLLAELSQDISFALDYMETESEREKIRSELEYQANLLANVNDAIVATDRNLRITYWNDAAEQIYGLKREEVIGKTTRDVLHTQYLELGREDIIKRLTIDGKYSTRVIQYHKSGKRLYIDAKGFVVKDKYGNLIGYASINRDITVSYEAEMLLRESEEKFRALAESTPAAIFIYQGEYFQYLNPAAEHLTGYTLNEIYGMKFFELVHPDHREIVRERGLKRQIGEEVENRYIFKIIRKDGQTRWVDFGAEIIEYKGKPAGIGTAYDITDRIEFEEKLRASEEKYRLLIENQTDLVVKVDLEGRFLFVSESYCKTFGKSQEELLSNKFLPLVHPDDRETTMKEMERLYSHPHSCYIEQRALTVNGWRWFSWVDTMVFDENGNPIEIIGVGRDITEKKMAELALKESQKELKRSEEMLRSLTQKLEEIREEERSRIAMELHDELGQVLTAIKIDLNALIKKPPYKKDIPKRIAPVITLIEDTIGSVRRISTELRPVVLDRLGLIAAIEWQVNETKKRLGIEFKTNFPSELPELSKEQEVAVFRTFQEIMTNIARHSKASEVNVSLRIDENRLKLIVKDNGVGFIPEIISKKGGFGLLGMRERIKSVGGFMELESKINLGTEIKIFIPLTNIKRS</sequence>
<keyword evidence="5" id="KW-0418">Kinase</keyword>
<evidence type="ECO:0000256" key="3">
    <source>
        <dbReference type="ARBA" id="ARBA00022553"/>
    </source>
</evidence>
<evidence type="ECO:0000256" key="6">
    <source>
        <dbReference type="SAM" id="Coils"/>
    </source>
</evidence>
<dbReference type="PANTHER" id="PTHR43304:SF1">
    <property type="entry name" value="PAC DOMAIN-CONTAINING PROTEIN"/>
    <property type="match status" value="1"/>
</dbReference>
<dbReference type="InterPro" id="IPR005467">
    <property type="entry name" value="His_kinase_dom"/>
</dbReference>
<dbReference type="Gene3D" id="3.30.450.40">
    <property type="match status" value="1"/>
</dbReference>
<proteinExistence type="predicted"/>
<feature type="domain" description="PAS" evidence="8">
    <location>
        <begin position="562"/>
        <end position="632"/>
    </location>
</feature>
<dbReference type="Pfam" id="PF02518">
    <property type="entry name" value="HATPase_c"/>
    <property type="match status" value="1"/>
</dbReference>